<reference evidence="1 2" key="1">
    <citation type="submission" date="2018-06" db="EMBL/GenBank/DDBJ databases">
        <authorList>
            <consortium name="Pathogen Informatics"/>
            <person name="Doyle S."/>
        </authorList>
    </citation>
    <scope>NUCLEOTIDE SEQUENCE [LARGE SCALE GENOMIC DNA]</scope>
    <source>
        <strain evidence="1 2">NCTC12123</strain>
    </source>
</reference>
<dbReference type="Proteomes" id="UP000255163">
    <property type="component" value="Unassembled WGS sequence"/>
</dbReference>
<proteinExistence type="predicted"/>
<protein>
    <submittedName>
        <fullName evidence="1">Uncharacterized protein</fullName>
    </submittedName>
</protein>
<evidence type="ECO:0000313" key="2">
    <source>
        <dbReference type="Proteomes" id="UP000255163"/>
    </source>
</evidence>
<evidence type="ECO:0000313" key="1">
    <source>
        <dbReference type="EMBL" id="STD24560.1"/>
    </source>
</evidence>
<dbReference type="AlphaFoldDB" id="A0A376FGU9"/>
<sequence>MPIVRQLAAGVGQVDGVGAKAAEVLPKPEGQAVIAIGKLRPAVKRQAVSPAVEQLALRERGRILIARRTVFPGAEGIFHLSVTHQVRHAGKGKRVLRFAAVVLLNGDRQIAARGGRVEIFQYKRPRRDGGLIDDVAVLANRYGRVAARDTPDFRRIAAEAGGQHVVIGFQGDTAQAHGVEDLRRGIRFPGIHLRAQGVNIALQPGLHVGELIAVFGPRGEITQPPRAQVDAAVEACKQLLFPRARLAAILIVRAVDHVIQPRGRNARLPAFRADVSARQIAHRTLRYGEA</sequence>
<accession>A0A376FGU9</accession>
<gene>
    <name evidence="1" type="ORF">NCTC12123_04483</name>
</gene>
<name>A0A376FGU9_ENTAS</name>
<dbReference type="EMBL" id="UFYI01000007">
    <property type="protein sequence ID" value="STD24560.1"/>
    <property type="molecule type" value="Genomic_DNA"/>
</dbReference>
<organism evidence="1 2">
    <name type="scientific">Enterobacter asburiae</name>
    <dbReference type="NCBI Taxonomy" id="61645"/>
    <lineage>
        <taxon>Bacteria</taxon>
        <taxon>Pseudomonadati</taxon>
        <taxon>Pseudomonadota</taxon>
        <taxon>Gammaproteobacteria</taxon>
        <taxon>Enterobacterales</taxon>
        <taxon>Enterobacteriaceae</taxon>
        <taxon>Enterobacter</taxon>
        <taxon>Enterobacter cloacae complex</taxon>
    </lineage>
</organism>